<dbReference type="Gene3D" id="3.40.50.12780">
    <property type="entry name" value="N-terminal domain of ligase-like"/>
    <property type="match status" value="1"/>
</dbReference>
<dbReference type="SUPFAM" id="SSF56801">
    <property type="entry name" value="Acetyl-CoA synthetase-like"/>
    <property type="match status" value="1"/>
</dbReference>
<evidence type="ECO:0000313" key="3">
    <source>
        <dbReference type="EMBL" id="KAG9233944.1"/>
    </source>
</evidence>
<dbReference type="GO" id="GO:0005783">
    <property type="term" value="C:endoplasmic reticulum"/>
    <property type="evidence" value="ECO:0007669"/>
    <property type="project" value="TreeGrafter"/>
</dbReference>
<evidence type="ECO:0000256" key="1">
    <source>
        <dbReference type="SAM" id="MobiDB-lite"/>
    </source>
</evidence>
<dbReference type="GO" id="GO:0004467">
    <property type="term" value="F:long-chain fatty acid-CoA ligase activity"/>
    <property type="evidence" value="ECO:0007669"/>
    <property type="project" value="TreeGrafter"/>
</dbReference>
<name>A0A9P7YHK0_9HELO</name>
<dbReference type="InterPro" id="IPR042099">
    <property type="entry name" value="ANL_N_sf"/>
</dbReference>
<keyword evidence="4" id="KW-1185">Reference proteome</keyword>
<evidence type="ECO:0000313" key="4">
    <source>
        <dbReference type="Proteomes" id="UP000824998"/>
    </source>
</evidence>
<protein>
    <recommendedName>
        <fullName evidence="5">AMP-dependent synthetase/ligase domain-containing protein</fullName>
    </recommendedName>
</protein>
<evidence type="ECO:0000256" key="2">
    <source>
        <dbReference type="SAM" id="Phobius"/>
    </source>
</evidence>
<comment type="caution">
    <text evidence="3">The sequence shown here is derived from an EMBL/GenBank/DDBJ whole genome shotgun (WGS) entry which is preliminary data.</text>
</comment>
<dbReference type="AlphaFoldDB" id="A0A9P7YHK0"/>
<organism evidence="3 4">
    <name type="scientific">Amylocarpus encephaloides</name>
    <dbReference type="NCBI Taxonomy" id="45428"/>
    <lineage>
        <taxon>Eukaryota</taxon>
        <taxon>Fungi</taxon>
        <taxon>Dikarya</taxon>
        <taxon>Ascomycota</taxon>
        <taxon>Pezizomycotina</taxon>
        <taxon>Leotiomycetes</taxon>
        <taxon>Helotiales</taxon>
        <taxon>Helotiales incertae sedis</taxon>
        <taxon>Amylocarpus</taxon>
    </lineage>
</organism>
<dbReference type="OrthoDB" id="4138492at2759"/>
<feature type="region of interest" description="Disordered" evidence="1">
    <location>
        <begin position="70"/>
        <end position="96"/>
    </location>
</feature>
<accession>A0A9P7YHK0</accession>
<keyword evidence="2" id="KW-1133">Transmembrane helix</keyword>
<keyword evidence="2" id="KW-0812">Transmembrane</keyword>
<proteinExistence type="predicted"/>
<dbReference type="PANTHER" id="PTHR43272">
    <property type="entry name" value="LONG-CHAIN-FATTY-ACID--COA LIGASE"/>
    <property type="match status" value="1"/>
</dbReference>
<dbReference type="Proteomes" id="UP000824998">
    <property type="component" value="Unassembled WGS sequence"/>
</dbReference>
<dbReference type="EMBL" id="MU251481">
    <property type="protein sequence ID" value="KAG9233944.1"/>
    <property type="molecule type" value="Genomic_DNA"/>
</dbReference>
<keyword evidence="2" id="KW-0472">Membrane</keyword>
<reference evidence="3" key="1">
    <citation type="journal article" date="2021" name="IMA Fungus">
        <title>Genomic characterization of three marine fungi, including Emericellopsis atlantica sp. nov. with signatures of a generalist lifestyle and marine biomass degradation.</title>
        <authorList>
            <person name="Hagestad O.C."/>
            <person name="Hou L."/>
            <person name="Andersen J.H."/>
            <person name="Hansen E.H."/>
            <person name="Altermark B."/>
            <person name="Li C."/>
            <person name="Kuhnert E."/>
            <person name="Cox R.J."/>
            <person name="Crous P.W."/>
            <person name="Spatafora J.W."/>
            <person name="Lail K."/>
            <person name="Amirebrahimi M."/>
            <person name="Lipzen A."/>
            <person name="Pangilinan J."/>
            <person name="Andreopoulos W."/>
            <person name="Hayes R.D."/>
            <person name="Ng V."/>
            <person name="Grigoriev I.V."/>
            <person name="Jackson S.A."/>
            <person name="Sutton T.D.S."/>
            <person name="Dobson A.D.W."/>
            <person name="Rama T."/>
        </authorList>
    </citation>
    <scope>NUCLEOTIDE SEQUENCE</scope>
    <source>
        <strain evidence="3">TRa018bII</strain>
    </source>
</reference>
<dbReference type="GO" id="GO:0016020">
    <property type="term" value="C:membrane"/>
    <property type="evidence" value="ECO:0007669"/>
    <property type="project" value="TreeGrafter"/>
</dbReference>
<gene>
    <name evidence="3" type="ORF">BJ875DRAFT_377564</name>
</gene>
<sequence>MDNLMLKLDEAVTGIVGQWDLLTSLLFGSIISFFIYTVINYRDPDAHPMLLARQSQASLVRQEGESAVFRSHSSPHGMPLNSGLGVKDPGDSKWSRGRDGDLRDVWRGFVAGKVDREGKETGEKGKLLTILGSEKVVEHETGDINRQINLIGQHIKQNGGKNVAIYLPNSVEFIATLFSCSFYDLMPILVPYDQPIEKIISLLHESKADAVVAAVGSFPFDVISKSYPALEQLIWVVDEGSKHMDWNEVPKGIGGPVNVSTWQEIIQDAPLSSGNDLPAVDRTMELKNVRAFWPSGELVEYTQANVIAGIAGQLTSVPTTQRIVPSDLVLPVDSLSTMYTLVLTLSALYSNASVALNSVAGESPDLVLATQGLAPTIIIVTGESLAKVLSETAARMTSPVYGVVHWFQTRSLVEDGTMPNSTVFSRFFDSLRPKIGTAPGKLRNIYVSEQIGAHSTPLSAQNLSDLRIYTGARIIYALASSKVAGAVTQSGVFDYRIDEASGKYAHFGAPVTSVEVFLKDTKDYKTTDGSFFGEIHVRGPAVVGEEVSLGANGTIKEDYTLALL</sequence>
<dbReference type="PANTHER" id="PTHR43272:SF11">
    <property type="entry name" value="AMP-DEPENDENT SYNTHETASE_LIGASE DOMAIN-CONTAINING PROTEIN"/>
    <property type="match status" value="1"/>
</dbReference>
<evidence type="ECO:0008006" key="5">
    <source>
        <dbReference type="Google" id="ProtNLM"/>
    </source>
</evidence>
<feature type="transmembrane region" description="Helical" evidence="2">
    <location>
        <begin position="21"/>
        <end position="39"/>
    </location>
</feature>